<dbReference type="SUPFAM" id="SSF52151">
    <property type="entry name" value="FabD/lysophospholipase-like"/>
    <property type="match status" value="1"/>
</dbReference>
<evidence type="ECO:0000313" key="7">
    <source>
        <dbReference type="EMBL" id="NYB74602.1"/>
    </source>
</evidence>
<dbReference type="AlphaFoldDB" id="A0A974GWK5"/>
<evidence type="ECO:0000256" key="1">
    <source>
        <dbReference type="ARBA" id="ARBA00022679"/>
    </source>
</evidence>
<dbReference type="SUPFAM" id="SSF55048">
    <property type="entry name" value="Probable ACP-binding domain of malonyl-CoA ACP transacylase"/>
    <property type="match status" value="1"/>
</dbReference>
<dbReference type="InterPro" id="IPR024925">
    <property type="entry name" value="Malonyl_CoA-ACP_transAc"/>
</dbReference>
<dbReference type="EC" id="2.3.1.39" evidence="4"/>
<dbReference type="Gene3D" id="3.30.70.250">
    <property type="entry name" value="Malonyl-CoA ACP transacylase, ACP-binding"/>
    <property type="match status" value="1"/>
</dbReference>
<keyword evidence="1 4" id="KW-0808">Transferase</keyword>
<dbReference type="SMART" id="SM00827">
    <property type="entry name" value="PKS_AT"/>
    <property type="match status" value="1"/>
</dbReference>
<dbReference type="GO" id="GO:0005829">
    <property type="term" value="C:cytosol"/>
    <property type="evidence" value="ECO:0007669"/>
    <property type="project" value="TreeGrafter"/>
</dbReference>
<dbReference type="InterPro" id="IPR016036">
    <property type="entry name" value="Malonyl_transacylase_ACP-bd"/>
</dbReference>
<dbReference type="PIRSF" id="PIRSF000446">
    <property type="entry name" value="Mct"/>
    <property type="match status" value="1"/>
</dbReference>
<feature type="domain" description="Malonyl-CoA:ACP transacylase (MAT)" evidence="6">
    <location>
        <begin position="7"/>
        <end position="306"/>
    </location>
</feature>
<dbReference type="PANTHER" id="PTHR42681:SF1">
    <property type="entry name" value="MALONYL-COA-ACYL CARRIER PROTEIN TRANSACYLASE, MITOCHONDRIAL"/>
    <property type="match status" value="1"/>
</dbReference>
<sequence>MSKTAFVFPGQGAQYAGMGKDFYDNFKESKEIFQRANEALGFDITKLCFDGPNEDLSITKITQPALLTVCMAIYEIIKKNSNNNSVVMGGLSLGEYSALTAAGAMDFETAVKLVYNRGNYMQNAVPLGEGGMLALMGCTDEDAIRFCKTVTERFGLLEPANFNCPGQIVVGGKSAAIENALGQTAEFNIKKAVKLQVSAPFHTSMLISAGNKLKEDLSKIKFKKPSCNVISNVDTEYYNDDLIIADKLEKQVYNPVRWEACVRKMIADGVNTFVEVGPGKSLSSFLKKIDKNVKSINIDSIAALEQYLQLTYA</sequence>
<feature type="active site" evidence="5">
    <location>
        <position position="202"/>
    </location>
</feature>
<feature type="active site" evidence="5">
    <location>
        <position position="92"/>
    </location>
</feature>
<keyword evidence="2 4" id="KW-0012">Acyltransferase</keyword>
<keyword evidence="8" id="KW-1185">Reference proteome</keyword>
<dbReference type="Gene3D" id="3.40.366.10">
    <property type="entry name" value="Malonyl-Coenzyme A Acyl Carrier Protein, domain 2"/>
    <property type="match status" value="1"/>
</dbReference>
<evidence type="ECO:0000259" key="6">
    <source>
        <dbReference type="SMART" id="SM00827"/>
    </source>
</evidence>
<reference evidence="7" key="1">
    <citation type="submission" date="2020-07" db="EMBL/GenBank/DDBJ databases">
        <title>Genomic analysis of a strain of Sedimentibacter Hydroxybenzoicus DSM7310.</title>
        <authorList>
            <person name="Ma S."/>
        </authorList>
    </citation>
    <scope>NUCLEOTIDE SEQUENCE</scope>
    <source>
        <strain evidence="7">DSM 7310</strain>
    </source>
</reference>
<gene>
    <name evidence="7" type="primary">fabD</name>
    <name evidence="7" type="ORF">HZF24_10695</name>
</gene>
<evidence type="ECO:0000256" key="4">
    <source>
        <dbReference type="PIRNR" id="PIRNR000446"/>
    </source>
</evidence>
<dbReference type="InterPro" id="IPR014043">
    <property type="entry name" value="Acyl_transferase_dom"/>
</dbReference>
<comment type="caution">
    <text evidence="7">The sequence shown here is derived from an EMBL/GenBank/DDBJ whole genome shotgun (WGS) entry which is preliminary data.</text>
</comment>
<dbReference type="InterPro" id="IPR001227">
    <property type="entry name" value="Ac_transferase_dom_sf"/>
</dbReference>
<proteinExistence type="inferred from homology"/>
<evidence type="ECO:0000256" key="5">
    <source>
        <dbReference type="PIRSR" id="PIRSR000446-1"/>
    </source>
</evidence>
<dbReference type="InterPro" id="IPR016035">
    <property type="entry name" value="Acyl_Trfase/lysoPLipase"/>
</dbReference>
<dbReference type="NCBIfam" id="TIGR00128">
    <property type="entry name" value="fabD"/>
    <property type="match status" value="1"/>
</dbReference>
<dbReference type="InterPro" id="IPR050858">
    <property type="entry name" value="Mal-CoA-ACP_Trans/PKS_FabD"/>
</dbReference>
<name>A0A974GWK5_SEDHY</name>
<dbReference type="Pfam" id="PF00698">
    <property type="entry name" value="Acyl_transf_1"/>
    <property type="match status" value="1"/>
</dbReference>
<dbReference type="GO" id="GO:0006633">
    <property type="term" value="P:fatty acid biosynthetic process"/>
    <property type="evidence" value="ECO:0007669"/>
    <property type="project" value="TreeGrafter"/>
</dbReference>
<evidence type="ECO:0000256" key="3">
    <source>
        <dbReference type="ARBA" id="ARBA00048462"/>
    </source>
</evidence>
<organism evidence="7 8">
    <name type="scientific">Sedimentibacter hydroxybenzoicus DSM 7310</name>
    <dbReference type="NCBI Taxonomy" id="1123245"/>
    <lineage>
        <taxon>Bacteria</taxon>
        <taxon>Bacillati</taxon>
        <taxon>Bacillota</taxon>
        <taxon>Tissierellia</taxon>
        <taxon>Sedimentibacter</taxon>
    </lineage>
</organism>
<evidence type="ECO:0000256" key="2">
    <source>
        <dbReference type="ARBA" id="ARBA00023315"/>
    </source>
</evidence>
<comment type="catalytic activity">
    <reaction evidence="3 4">
        <text>holo-[ACP] + malonyl-CoA = malonyl-[ACP] + CoA</text>
        <dbReference type="Rhea" id="RHEA:41792"/>
        <dbReference type="Rhea" id="RHEA-COMP:9623"/>
        <dbReference type="Rhea" id="RHEA-COMP:9685"/>
        <dbReference type="ChEBI" id="CHEBI:57287"/>
        <dbReference type="ChEBI" id="CHEBI:57384"/>
        <dbReference type="ChEBI" id="CHEBI:64479"/>
        <dbReference type="ChEBI" id="CHEBI:78449"/>
        <dbReference type="EC" id="2.3.1.39"/>
    </reaction>
</comment>
<dbReference type="RefSeq" id="WP_179238306.1">
    <property type="nucleotide sequence ID" value="NZ_JACBNQ010000011.1"/>
</dbReference>
<dbReference type="Proteomes" id="UP000611629">
    <property type="component" value="Unassembled WGS sequence"/>
</dbReference>
<evidence type="ECO:0000313" key="8">
    <source>
        <dbReference type="Proteomes" id="UP000611629"/>
    </source>
</evidence>
<comment type="similarity">
    <text evidence="4">Belongs to the fabD family.</text>
</comment>
<protein>
    <recommendedName>
        <fullName evidence="4">Malonyl CoA-acyl carrier protein transacylase</fullName>
        <ecNumber evidence="4">2.3.1.39</ecNumber>
    </recommendedName>
</protein>
<dbReference type="GO" id="GO:0004314">
    <property type="term" value="F:[acyl-carrier-protein] S-malonyltransferase activity"/>
    <property type="evidence" value="ECO:0007669"/>
    <property type="project" value="UniProtKB-EC"/>
</dbReference>
<dbReference type="InterPro" id="IPR004410">
    <property type="entry name" value="Malonyl_CoA-ACP_transAc_FabD"/>
</dbReference>
<accession>A0A974GWK5</accession>
<dbReference type="EMBL" id="JACBNQ010000011">
    <property type="protein sequence ID" value="NYB74602.1"/>
    <property type="molecule type" value="Genomic_DNA"/>
</dbReference>
<dbReference type="PANTHER" id="PTHR42681">
    <property type="entry name" value="MALONYL-COA-ACYL CARRIER PROTEIN TRANSACYLASE, MITOCHONDRIAL"/>
    <property type="match status" value="1"/>
</dbReference>